<protein>
    <submittedName>
        <fullName evidence="1">Uncharacterized protein</fullName>
    </submittedName>
</protein>
<sequence length="84" mass="9765">MSFSDASEQEDVSIGQDIQRYQQLFTERTSQPGFMQHPAVIQPISYANSSHSVVIREQTHVHVPQVYVTPNYVYQDPHHHHHHC</sequence>
<evidence type="ECO:0000313" key="2">
    <source>
        <dbReference type="Proteomes" id="UP001152747"/>
    </source>
</evidence>
<comment type="caution">
    <text evidence="1">The sequence shown here is derived from an EMBL/GenBank/DDBJ whole genome shotgun (WGS) entry which is preliminary data.</text>
</comment>
<evidence type="ECO:0000313" key="1">
    <source>
        <dbReference type="EMBL" id="CAI5445321.1"/>
    </source>
</evidence>
<keyword evidence="2" id="KW-1185">Reference proteome</keyword>
<reference evidence="1" key="1">
    <citation type="submission" date="2022-11" db="EMBL/GenBank/DDBJ databases">
        <authorList>
            <person name="Kikuchi T."/>
        </authorList>
    </citation>
    <scope>NUCLEOTIDE SEQUENCE</scope>
    <source>
        <strain evidence="1">PS1010</strain>
    </source>
</reference>
<name>A0A9P1IHS5_9PELO</name>
<organism evidence="1 2">
    <name type="scientific">Caenorhabditis angaria</name>
    <dbReference type="NCBI Taxonomy" id="860376"/>
    <lineage>
        <taxon>Eukaryota</taxon>
        <taxon>Metazoa</taxon>
        <taxon>Ecdysozoa</taxon>
        <taxon>Nematoda</taxon>
        <taxon>Chromadorea</taxon>
        <taxon>Rhabditida</taxon>
        <taxon>Rhabditina</taxon>
        <taxon>Rhabditomorpha</taxon>
        <taxon>Rhabditoidea</taxon>
        <taxon>Rhabditidae</taxon>
        <taxon>Peloderinae</taxon>
        <taxon>Caenorhabditis</taxon>
    </lineage>
</organism>
<dbReference type="AlphaFoldDB" id="A0A9P1IHS5"/>
<gene>
    <name evidence="1" type="ORF">CAMP_LOCUS7958</name>
</gene>
<dbReference type="Proteomes" id="UP001152747">
    <property type="component" value="Unassembled WGS sequence"/>
</dbReference>
<dbReference type="EMBL" id="CANHGI010000003">
    <property type="protein sequence ID" value="CAI5445321.1"/>
    <property type="molecule type" value="Genomic_DNA"/>
</dbReference>
<proteinExistence type="predicted"/>
<accession>A0A9P1IHS5</accession>